<protein>
    <submittedName>
        <fullName evidence="2">Uncharacterized protein</fullName>
    </submittedName>
</protein>
<dbReference type="AlphaFoldDB" id="A0A146KZD8"/>
<feature type="compositionally biased region" description="Basic and acidic residues" evidence="1">
    <location>
        <begin position="87"/>
        <end position="100"/>
    </location>
</feature>
<dbReference type="EMBL" id="GDHC01016895">
    <property type="protein sequence ID" value="JAQ01734.1"/>
    <property type="molecule type" value="Transcribed_RNA"/>
</dbReference>
<evidence type="ECO:0000256" key="1">
    <source>
        <dbReference type="SAM" id="MobiDB-lite"/>
    </source>
</evidence>
<proteinExistence type="predicted"/>
<gene>
    <name evidence="2" type="ORF">g.10923</name>
</gene>
<reference evidence="2" key="1">
    <citation type="journal article" date="2016" name="Gigascience">
        <title>De novo construction of an expanded transcriptome assembly for the western tarnished plant bug, Lygus hesperus.</title>
        <authorList>
            <person name="Tassone E.E."/>
            <person name="Geib S.M."/>
            <person name="Hall B."/>
            <person name="Fabrick J.A."/>
            <person name="Brent C.S."/>
            <person name="Hull J.J."/>
        </authorList>
    </citation>
    <scope>NUCLEOTIDE SEQUENCE</scope>
</reference>
<accession>A0A146KZD8</accession>
<feature type="non-terminal residue" evidence="2">
    <location>
        <position position="100"/>
    </location>
</feature>
<sequence length="100" mass="11117">MTKLSMEVEDSHSIEDEMTCGASIDESCKSSRGDIEGPEIMEGLDIQNNPILDIQQEPVKDDETEVDIQNAYFNSESSEVQLTSDQMKSDKLPDCDIKDG</sequence>
<name>A0A146KZD8_LYGHE</name>
<evidence type="ECO:0000313" key="2">
    <source>
        <dbReference type="EMBL" id="JAQ01734.1"/>
    </source>
</evidence>
<feature type="compositionally biased region" description="Polar residues" evidence="1">
    <location>
        <begin position="75"/>
        <end position="86"/>
    </location>
</feature>
<feature type="region of interest" description="Disordered" evidence="1">
    <location>
        <begin position="75"/>
        <end position="100"/>
    </location>
</feature>
<organism evidence="2">
    <name type="scientific">Lygus hesperus</name>
    <name type="common">Western plant bug</name>
    <dbReference type="NCBI Taxonomy" id="30085"/>
    <lineage>
        <taxon>Eukaryota</taxon>
        <taxon>Metazoa</taxon>
        <taxon>Ecdysozoa</taxon>
        <taxon>Arthropoda</taxon>
        <taxon>Hexapoda</taxon>
        <taxon>Insecta</taxon>
        <taxon>Pterygota</taxon>
        <taxon>Neoptera</taxon>
        <taxon>Paraneoptera</taxon>
        <taxon>Hemiptera</taxon>
        <taxon>Heteroptera</taxon>
        <taxon>Panheteroptera</taxon>
        <taxon>Cimicomorpha</taxon>
        <taxon>Miridae</taxon>
        <taxon>Mirini</taxon>
        <taxon>Lygus</taxon>
    </lineage>
</organism>